<feature type="transmembrane region" description="Helical" evidence="1">
    <location>
        <begin position="218"/>
        <end position="238"/>
    </location>
</feature>
<dbReference type="PANTHER" id="PTHR36111:SF2">
    <property type="entry name" value="INNER MEMBRANE PROTEIN"/>
    <property type="match status" value="1"/>
</dbReference>
<feature type="transmembrane region" description="Helical" evidence="1">
    <location>
        <begin position="56"/>
        <end position="75"/>
    </location>
</feature>
<organism evidence="2 3">
    <name type="scientific">Haemophilus parainfluenzae</name>
    <dbReference type="NCBI Taxonomy" id="729"/>
    <lineage>
        <taxon>Bacteria</taxon>
        <taxon>Pseudomonadati</taxon>
        <taxon>Pseudomonadota</taxon>
        <taxon>Gammaproteobacteria</taxon>
        <taxon>Pasteurellales</taxon>
        <taxon>Pasteurellaceae</taxon>
        <taxon>Haemophilus</taxon>
    </lineage>
</organism>
<evidence type="ECO:0000313" key="2">
    <source>
        <dbReference type="EMBL" id="STP05770.1"/>
    </source>
</evidence>
<feature type="transmembrane region" description="Helical" evidence="1">
    <location>
        <begin position="148"/>
        <end position="166"/>
    </location>
</feature>
<reference evidence="2 3" key="1">
    <citation type="submission" date="2018-06" db="EMBL/GenBank/DDBJ databases">
        <authorList>
            <consortium name="Pathogen Informatics"/>
            <person name="Doyle S."/>
        </authorList>
    </citation>
    <scope>NUCLEOTIDE SEQUENCE [LARGE SCALE GENOMIC DNA]</scope>
    <source>
        <strain evidence="2 3">NCTC10672</strain>
    </source>
</reference>
<evidence type="ECO:0000313" key="3">
    <source>
        <dbReference type="Proteomes" id="UP000254186"/>
    </source>
</evidence>
<proteinExistence type="predicted"/>
<accession>A0A377JJC1</accession>
<feature type="transmembrane region" description="Helical" evidence="1">
    <location>
        <begin position="195"/>
        <end position="211"/>
    </location>
</feature>
<feature type="transmembrane region" description="Helical" evidence="1">
    <location>
        <begin position="171"/>
        <end position="189"/>
    </location>
</feature>
<evidence type="ECO:0000256" key="1">
    <source>
        <dbReference type="SAM" id="Phobius"/>
    </source>
</evidence>
<keyword evidence="1" id="KW-0812">Transmembrane</keyword>
<dbReference type="InterPro" id="IPR007563">
    <property type="entry name" value="DUF554"/>
</dbReference>
<feature type="transmembrane region" description="Helical" evidence="1">
    <location>
        <begin position="107"/>
        <end position="128"/>
    </location>
</feature>
<dbReference type="Proteomes" id="UP000254186">
    <property type="component" value="Unassembled WGS sequence"/>
</dbReference>
<keyword evidence="1" id="KW-1133">Transmembrane helix</keyword>
<keyword evidence="1" id="KW-0472">Membrane</keyword>
<protein>
    <submittedName>
        <fullName evidence="2">Inner membrane protein</fullName>
    </submittedName>
</protein>
<name>A0A377JJC1_HAEPA</name>
<sequence>MIIGPYINALAIISGAVIGAALGGRIPERLRTNLTLIFGLCSMGMGIVMMEKTTNMPAMILSLLLGTIIGELLLLEHGINKLASSAKGLVEKMFPDTPSSMNSQEEFLSKFVAIVILFSFSGTGIFGAMNEGMTGNFDILIVKSFLDFFTSMIFATSLGISVASIFVPQTLVQVILAYSAVFIIPFVTPEMRGDFAAVGGMLMIAAGFRICNIQMFHVANMLPALFLAMPISHFWSAFF</sequence>
<dbReference type="AlphaFoldDB" id="A0A377JJC1"/>
<feature type="transmembrane region" description="Helical" evidence="1">
    <location>
        <begin position="33"/>
        <end position="50"/>
    </location>
</feature>
<dbReference type="PANTHER" id="PTHR36111">
    <property type="entry name" value="INNER MEMBRANE PROTEIN-RELATED"/>
    <property type="match status" value="1"/>
</dbReference>
<dbReference type="RefSeq" id="WP_115180483.1">
    <property type="nucleotide sequence ID" value="NZ_UGHY01000002.1"/>
</dbReference>
<dbReference type="Pfam" id="PF04474">
    <property type="entry name" value="DUF554"/>
    <property type="match status" value="1"/>
</dbReference>
<dbReference type="EMBL" id="UGHY01000002">
    <property type="protein sequence ID" value="STP05770.1"/>
    <property type="molecule type" value="Genomic_DNA"/>
</dbReference>
<feature type="transmembrane region" description="Helical" evidence="1">
    <location>
        <begin position="6"/>
        <end position="26"/>
    </location>
</feature>
<gene>
    <name evidence="2" type="ORF">NCTC10672_01737</name>
</gene>